<dbReference type="Gene3D" id="1.25.40.10">
    <property type="entry name" value="Tetratricopeptide repeat domain"/>
    <property type="match status" value="2"/>
</dbReference>
<dbReference type="EMBL" id="JACHIP010000030">
    <property type="protein sequence ID" value="MBB5061181.1"/>
    <property type="molecule type" value="Genomic_DNA"/>
</dbReference>
<evidence type="ECO:0000313" key="2">
    <source>
        <dbReference type="Proteomes" id="UP000540989"/>
    </source>
</evidence>
<comment type="caution">
    <text evidence="1">The sequence shown here is derived from an EMBL/GenBank/DDBJ whole genome shotgun (WGS) entry which is preliminary data.</text>
</comment>
<protein>
    <submittedName>
        <fullName evidence="1">Tetratricopeptide (TPR) repeat protein</fullName>
    </submittedName>
</protein>
<evidence type="ECO:0000313" key="1">
    <source>
        <dbReference type="EMBL" id="MBB5061181.1"/>
    </source>
</evidence>
<dbReference type="AlphaFoldDB" id="A0A7W7ZL23"/>
<dbReference type="SUPFAM" id="SSF48452">
    <property type="entry name" value="TPR-like"/>
    <property type="match status" value="2"/>
</dbReference>
<gene>
    <name evidence="1" type="ORF">HDF16_005917</name>
</gene>
<dbReference type="Proteomes" id="UP000540989">
    <property type="component" value="Unassembled WGS sequence"/>
</dbReference>
<keyword evidence="2" id="KW-1185">Reference proteome</keyword>
<accession>A0A7W7ZL23</accession>
<organism evidence="1 2">
    <name type="scientific">Granulicella aggregans</name>
    <dbReference type="NCBI Taxonomy" id="474949"/>
    <lineage>
        <taxon>Bacteria</taxon>
        <taxon>Pseudomonadati</taxon>
        <taxon>Acidobacteriota</taxon>
        <taxon>Terriglobia</taxon>
        <taxon>Terriglobales</taxon>
        <taxon>Acidobacteriaceae</taxon>
        <taxon>Granulicella</taxon>
    </lineage>
</organism>
<reference evidence="1 2" key="1">
    <citation type="submission" date="2020-08" db="EMBL/GenBank/DDBJ databases">
        <title>Genomic Encyclopedia of Type Strains, Phase IV (KMG-V): Genome sequencing to study the core and pangenomes of soil and plant-associated prokaryotes.</title>
        <authorList>
            <person name="Whitman W."/>
        </authorList>
    </citation>
    <scope>NUCLEOTIDE SEQUENCE [LARGE SCALE GENOMIC DNA]</scope>
    <source>
        <strain evidence="1 2">M8UP14</strain>
    </source>
</reference>
<name>A0A7W7ZL23_9BACT</name>
<proteinExistence type="predicted"/>
<dbReference type="InterPro" id="IPR011990">
    <property type="entry name" value="TPR-like_helical_dom_sf"/>
</dbReference>
<sequence length="639" mass="69524">MLVLLAAAGTFLWRSFRQPPVREDKKTIVLSDFENSTGDAVFDGTLREGMTVQLEQSPVLSLVSEPKIRSTLLLMNQPVDSRLPPVLAREVCQRTNSAAMLDGSIAPLGSQYVITLHATDCATGDSLDTEQAQVARKEDVLRALSDVAASLRSRLGESIASIKSLDTPLDEATTSSLDALKAFSESSRVGNQSGSAAAIPLAQRAVELDPKFAMAWAMLGRMYGDIGQEQASEESTAKAYEFRDHASDHEKFFIVVSYEIQVTGDLEKAEQTCETWSQIYPHDTGGYGFRAGAILRVFGSYERAVEVATHLVAIHPDFALGYHFAAFNDIALGHYADARRVIDDATARHFSNPFLALDQYRLAFLAGDEAAMKRVVAAEEKLPGSKDIFANQLASTLAYHGHLDSARKVSEDAVELMKQSGRREAAARLEAGSALREAFYGEHTRATRLAQSTIGLSNSRDAEYGAAFAFALSGDSTQAKALVADLEKRLPEDTSVHFHYSPAVRALIALNAHDPVKAIDLLQANVPSELGSPQSSFDGFYGGLYPIYVRGLAYLMLHRGSDAANEFRKVLDHPGIVANDPIGALANLQLGRAYVQSGDLVRAQAAYRDFLTVWSSADQKLPILKQSQLELARIGDRNH</sequence>